<organism evidence="2 3">
    <name type="scientific">Lithospermum erythrorhizon</name>
    <name type="common">Purple gromwell</name>
    <name type="synonym">Lithospermum officinale var. erythrorhizon</name>
    <dbReference type="NCBI Taxonomy" id="34254"/>
    <lineage>
        <taxon>Eukaryota</taxon>
        <taxon>Viridiplantae</taxon>
        <taxon>Streptophyta</taxon>
        <taxon>Embryophyta</taxon>
        <taxon>Tracheophyta</taxon>
        <taxon>Spermatophyta</taxon>
        <taxon>Magnoliopsida</taxon>
        <taxon>eudicotyledons</taxon>
        <taxon>Gunneridae</taxon>
        <taxon>Pentapetalae</taxon>
        <taxon>asterids</taxon>
        <taxon>lamiids</taxon>
        <taxon>Boraginales</taxon>
        <taxon>Boraginaceae</taxon>
        <taxon>Boraginoideae</taxon>
        <taxon>Lithospermeae</taxon>
        <taxon>Lithospermum</taxon>
    </lineage>
</organism>
<comment type="caution">
    <text evidence="2">The sequence shown here is derived from an EMBL/GenBank/DDBJ whole genome shotgun (WGS) entry which is preliminary data.</text>
</comment>
<name>A0AAV3QRX1_LITER</name>
<gene>
    <name evidence="2" type="ORF">LIER_21863</name>
</gene>
<keyword evidence="3" id="KW-1185">Reference proteome</keyword>
<feature type="chain" id="PRO_5043528444" description="Secreted protein" evidence="1">
    <location>
        <begin position="24"/>
        <end position="114"/>
    </location>
</feature>
<feature type="signal peptide" evidence="1">
    <location>
        <begin position="1"/>
        <end position="23"/>
    </location>
</feature>
<proteinExistence type="predicted"/>
<evidence type="ECO:0000256" key="1">
    <source>
        <dbReference type="SAM" id="SignalP"/>
    </source>
</evidence>
<dbReference type="AlphaFoldDB" id="A0AAV3QRX1"/>
<evidence type="ECO:0000313" key="3">
    <source>
        <dbReference type="Proteomes" id="UP001454036"/>
    </source>
</evidence>
<protein>
    <recommendedName>
        <fullName evidence="4">Secreted protein</fullName>
    </recommendedName>
</protein>
<keyword evidence="1" id="KW-0732">Signal</keyword>
<dbReference type="EMBL" id="BAABME010005854">
    <property type="protein sequence ID" value="GAA0166784.1"/>
    <property type="molecule type" value="Genomic_DNA"/>
</dbReference>
<dbReference type="Proteomes" id="UP001454036">
    <property type="component" value="Unassembled WGS sequence"/>
</dbReference>
<sequence length="114" mass="12145">MPRRFRVLLLLSILRSLLQMSGSQKVMAGNGTLLTISHIGKDIKTTTPVIQCSSRGSLYPIRPPSSASFSALSCSSPIESLEHAALVWLVISFGHVLVASTSRLPCFGCASSLS</sequence>
<reference evidence="2 3" key="1">
    <citation type="submission" date="2024-01" db="EMBL/GenBank/DDBJ databases">
        <title>The complete chloroplast genome sequence of Lithospermum erythrorhizon: insights into the phylogenetic relationship among Boraginaceae species and the maternal lineages of purple gromwells.</title>
        <authorList>
            <person name="Okada T."/>
            <person name="Watanabe K."/>
        </authorList>
    </citation>
    <scope>NUCLEOTIDE SEQUENCE [LARGE SCALE GENOMIC DNA]</scope>
</reference>
<accession>A0AAV3QRX1</accession>
<evidence type="ECO:0000313" key="2">
    <source>
        <dbReference type="EMBL" id="GAA0166784.1"/>
    </source>
</evidence>
<evidence type="ECO:0008006" key="4">
    <source>
        <dbReference type="Google" id="ProtNLM"/>
    </source>
</evidence>